<feature type="transmembrane region" description="Helical" evidence="1">
    <location>
        <begin position="50"/>
        <end position="72"/>
    </location>
</feature>
<organism evidence="2 3">
    <name type="scientific">Pontibacillus litoralis JSM 072002</name>
    <dbReference type="NCBI Taxonomy" id="1385512"/>
    <lineage>
        <taxon>Bacteria</taxon>
        <taxon>Bacillati</taxon>
        <taxon>Bacillota</taxon>
        <taxon>Bacilli</taxon>
        <taxon>Bacillales</taxon>
        <taxon>Bacillaceae</taxon>
        <taxon>Pontibacillus</taxon>
    </lineage>
</organism>
<dbReference type="RefSeq" id="WP_036831599.1">
    <property type="nucleotide sequence ID" value="NZ_AVPG01000001.1"/>
</dbReference>
<dbReference type="OrthoDB" id="2967150at2"/>
<accession>A0A0A5G7V3</accession>
<keyword evidence="1" id="KW-0472">Membrane</keyword>
<comment type="caution">
    <text evidence="2">The sequence shown here is derived from an EMBL/GenBank/DDBJ whole genome shotgun (WGS) entry which is preliminary data.</text>
</comment>
<evidence type="ECO:0000313" key="3">
    <source>
        <dbReference type="Proteomes" id="UP000030401"/>
    </source>
</evidence>
<proteinExistence type="predicted"/>
<name>A0A0A5G7V3_9BACI</name>
<dbReference type="AlphaFoldDB" id="A0A0A5G7V3"/>
<keyword evidence="1" id="KW-1133">Transmembrane helix</keyword>
<sequence>MQILLRYKNAIKNLNKKYYLTPFLILIYVSCGIQLWDAGRRFIIYSDKDVMSIVLFIVSFFKVYTLIIIQIFCYPHANFFIQTTELYRKIFGSTWSVITSGLSKYKNIGKDIPDDYHIRSSGGVTYTVSSGFKTKRERIGKMRSTYVYFLVMKFFFKDIVLRMFTHLGIFIISPILFLYAAPRLEKKGQLNNLEV</sequence>
<evidence type="ECO:0000313" key="2">
    <source>
        <dbReference type="EMBL" id="KGX89221.1"/>
    </source>
</evidence>
<reference evidence="2 3" key="1">
    <citation type="submission" date="2013-08" db="EMBL/GenBank/DDBJ databases">
        <authorList>
            <person name="Huang J."/>
            <person name="Wang G."/>
        </authorList>
    </citation>
    <scope>NUCLEOTIDE SEQUENCE [LARGE SCALE GENOMIC DNA]</scope>
    <source>
        <strain evidence="2 3">JSM 072002</strain>
    </source>
</reference>
<evidence type="ECO:0000256" key="1">
    <source>
        <dbReference type="SAM" id="Phobius"/>
    </source>
</evidence>
<dbReference type="eggNOG" id="ENOG50344Q4">
    <property type="taxonomic scope" value="Bacteria"/>
</dbReference>
<gene>
    <name evidence="2" type="ORF">N784_02315</name>
</gene>
<feature type="transmembrane region" description="Helical" evidence="1">
    <location>
        <begin position="159"/>
        <end position="181"/>
    </location>
</feature>
<keyword evidence="3" id="KW-1185">Reference proteome</keyword>
<protein>
    <submittedName>
        <fullName evidence="2">Uncharacterized protein</fullName>
    </submittedName>
</protein>
<dbReference type="EMBL" id="AVPG01000001">
    <property type="protein sequence ID" value="KGX89221.1"/>
    <property type="molecule type" value="Genomic_DNA"/>
</dbReference>
<feature type="transmembrane region" description="Helical" evidence="1">
    <location>
        <begin position="20"/>
        <end position="38"/>
    </location>
</feature>
<dbReference type="Proteomes" id="UP000030401">
    <property type="component" value="Unassembled WGS sequence"/>
</dbReference>
<keyword evidence="1" id="KW-0812">Transmembrane</keyword>